<dbReference type="GO" id="GO:0005737">
    <property type="term" value="C:cytoplasm"/>
    <property type="evidence" value="ECO:0007669"/>
    <property type="project" value="TreeGrafter"/>
</dbReference>
<dbReference type="PANTHER" id="PTHR16305:SF28">
    <property type="entry name" value="GUANYLATE CYCLASE DOMAIN-CONTAINING PROTEIN"/>
    <property type="match status" value="1"/>
</dbReference>
<dbReference type="GeneID" id="17274308"/>
<reference evidence="4" key="2">
    <citation type="submission" date="2024-10" db="UniProtKB">
        <authorList>
            <consortium name="EnsemblProtists"/>
        </authorList>
    </citation>
    <scope>IDENTIFICATION</scope>
</reference>
<accession>A0A0D3JZ28</accession>
<dbReference type="HOGENOM" id="CLU_712585_0_0_1"/>
<keyword evidence="2" id="KW-0067">ATP-binding</keyword>
<dbReference type="GO" id="GO:0005524">
    <property type="term" value="F:ATP binding"/>
    <property type="evidence" value="ECO:0007669"/>
    <property type="project" value="UniProtKB-KW"/>
</dbReference>
<organism evidence="4 5">
    <name type="scientific">Emiliania huxleyi (strain CCMP1516)</name>
    <dbReference type="NCBI Taxonomy" id="280463"/>
    <lineage>
        <taxon>Eukaryota</taxon>
        <taxon>Haptista</taxon>
        <taxon>Haptophyta</taxon>
        <taxon>Prymnesiophyceae</taxon>
        <taxon>Isochrysidales</taxon>
        <taxon>Noelaerhabdaceae</taxon>
        <taxon>Emiliania</taxon>
    </lineage>
</organism>
<keyword evidence="1" id="KW-0547">Nucleotide-binding</keyword>
<dbReference type="EnsemblProtists" id="EOD28763">
    <property type="protein sequence ID" value="EOD28763"/>
    <property type="gene ID" value="EMIHUDRAFT_234588"/>
</dbReference>
<evidence type="ECO:0000256" key="1">
    <source>
        <dbReference type="ARBA" id="ARBA00022741"/>
    </source>
</evidence>
<keyword evidence="5" id="KW-1185">Reference proteome</keyword>
<evidence type="ECO:0000256" key="2">
    <source>
        <dbReference type="ARBA" id="ARBA00022840"/>
    </source>
</evidence>
<dbReference type="AlphaFoldDB" id="A0A0D3JZ28"/>
<evidence type="ECO:0000313" key="5">
    <source>
        <dbReference type="Proteomes" id="UP000013827"/>
    </source>
</evidence>
<dbReference type="PaxDb" id="2903-EOD28763"/>
<feature type="compositionally biased region" description="Low complexity" evidence="3">
    <location>
        <begin position="35"/>
        <end position="53"/>
    </location>
</feature>
<sequence length="388" mass="41303">MTAFSGFAEWSEPSPPVARSAAGSAVGEGPPMLGVVSSRPTSSSSSSTRRVSLVPPPADPPAAEDLPAVPEWRSPRQRWRDAAATTLAFTLPLHALGCVGSRALEGLVAIRPQAADEELLCSARVLELAPLLSPVLPLSLPDNEAIRLMVRVLRAKLAGGRTILVFEEWHWRGGVTESTPSISVTPWLSKGRAEPKLPPEGTALLAAARRSELSGLRAHEVEELLQRTLGVDSLPTAVAREIMDRSAGNPLFAMEFALAMRDEGLVQIVDGRCELKVSLDLIDFPPSVEALITSRFDRLPPASLLLLKVAAVCGSEFSVEAVKRMLSRSDIDGNGAAGAAIGIPADAIEPTLETLTLNEALVAFEIERQPLEGYTDGALAWRSLILNS</sequence>
<feature type="region of interest" description="Disordered" evidence="3">
    <location>
        <begin position="1"/>
        <end position="68"/>
    </location>
</feature>
<reference evidence="5" key="1">
    <citation type="journal article" date="2013" name="Nature">
        <title>Pan genome of the phytoplankton Emiliania underpins its global distribution.</title>
        <authorList>
            <person name="Read B.A."/>
            <person name="Kegel J."/>
            <person name="Klute M.J."/>
            <person name="Kuo A."/>
            <person name="Lefebvre S.C."/>
            <person name="Maumus F."/>
            <person name="Mayer C."/>
            <person name="Miller J."/>
            <person name="Monier A."/>
            <person name="Salamov A."/>
            <person name="Young J."/>
            <person name="Aguilar M."/>
            <person name="Claverie J.M."/>
            <person name="Frickenhaus S."/>
            <person name="Gonzalez K."/>
            <person name="Herman E.K."/>
            <person name="Lin Y.C."/>
            <person name="Napier J."/>
            <person name="Ogata H."/>
            <person name="Sarno A.F."/>
            <person name="Shmutz J."/>
            <person name="Schroeder D."/>
            <person name="de Vargas C."/>
            <person name="Verret F."/>
            <person name="von Dassow P."/>
            <person name="Valentin K."/>
            <person name="Van de Peer Y."/>
            <person name="Wheeler G."/>
            <person name="Dacks J.B."/>
            <person name="Delwiche C.F."/>
            <person name="Dyhrman S.T."/>
            <person name="Glockner G."/>
            <person name="John U."/>
            <person name="Richards T."/>
            <person name="Worden A.Z."/>
            <person name="Zhang X."/>
            <person name="Grigoriev I.V."/>
            <person name="Allen A.E."/>
            <person name="Bidle K."/>
            <person name="Borodovsky M."/>
            <person name="Bowler C."/>
            <person name="Brownlee C."/>
            <person name="Cock J.M."/>
            <person name="Elias M."/>
            <person name="Gladyshev V.N."/>
            <person name="Groth M."/>
            <person name="Guda C."/>
            <person name="Hadaegh A."/>
            <person name="Iglesias-Rodriguez M.D."/>
            <person name="Jenkins J."/>
            <person name="Jones B.M."/>
            <person name="Lawson T."/>
            <person name="Leese F."/>
            <person name="Lindquist E."/>
            <person name="Lobanov A."/>
            <person name="Lomsadze A."/>
            <person name="Malik S.B."/>
            <person name="Marsh M.E."/>
            <person name="Mackinder L."/>
            <person name="Mock T."/>
            <person name="Mueller-Roeber B."/>
            <person name="Pagarete A."/>
            <person name="Parker M."/>
            <person name="Probert I."/>
            <person name="Quesneville H."/>
            <person name="Raines C."/>
            <person name="Rensing S.A."/>
            <person name="Riano-Pachon D.M."/>
            <person name="Richier S."/>
            <person name="Rokitta S."/>
            <person name="Shiraiwa Y."/>
            <person name="Soanes D.M."/>
            <person name="van der Giezen M."/>
            <person name="Wahlund T.M."/>
            <person name="Williams B."/>
            <person name="Wilson W."/>
            <person name="Wolfe G."/>
            <person name="Wurch L.L."/>
        </authorList>
    </citation>
    <scope>NUCLEOTIDE SEQUENCE</scope>
</reference>
<dbReference type="GO" id="GO:0004016">
    <property type="term" value="F:adenylate cyclase activity"/>
    <property type="evidence" value="ECO:0007669"/>
    <property type="project" value="TreeGrafter"/>
</dbReference>
<dbReference type="RefSeq" id="XP_005781192.1">
    <property type="nucleotide sequence ID" value="XM_005781135.1"/>
</dbReference>
<dbReference type="Proteomes" id="UP000013827">
    <property type="component" value="Unassembled WGS sequence"/>
</dbReference>
<protein>
    <submittedName>
        <fullName evidence="4">Uncharacterized protein</fullName>
    </submittedName>
</protein>
<dbReference type="KEGG" id="ehx:EMIHUDRAFT_234588"/>
<name>A0A0D3JZ28_EMIH1</name>
<dbReference type="PANTHER" id="PTHR16305">
    <property type="entry name" value="TESTICULAR SOLUBLE ADENYLYL CYCLASE"/>
    <property type="match status" value="1"/>
</dbReference>
<evidence type="ECO:0000256" key="3">
    <source>
        <dbReference type="SAM" id="MobiDB-lite"/>
    </source>
</evidence>
<evidence type="ECO:0000313" key="4">
    <source>
        <dbReference type="EnsemblProtists" id="EOD28763"/>
    </source>
</evidence>
<proteinExistence type="predicted"/>